<evidence type="ECO:0000313" key="2">
    <source>
        <dbReference type="Proteomes" id="UP000192678"/>
    </source>
</evidence>
<accession>A0A1W2AMF4</accession>
<dbReference type="Gene3D" id="2.30.110.10">
    <property type="entry name" value="Electron Transport, Fmn-binding Protein, Chain A"/>
    <property type="match status" value="1"/>
</dbReference>
<organism evidence="1 2">
    <name type="scientific">Pedobacter nyackensis</name>
    <dbReference type="NCBI Taxonomy" id="475255"/>
    <lineage>
        <taxon>Bacteria</taxon>
        <taxon>Pseudomonadati</taxon>
        <taxon>Bacteroidota</taxon>
        <taxon>Sphingobacteriia</taxon>
        <taxon>Sphingobacteriales</taxon>
        <taxon>Sphingobacteriaceae</taxon>
        <taxon>Pedobacter</taxon>
    </lineage>
</organism>
<evidence type="ECO:0000313" key="1">
    <source>
        <dbReference type="EMBL" id="SMC61866.1"/>
    </source>
</evidence>
<dbReference type="InterPro" id="IPR012349">
    <property type="entry name" value="Split_barrel_FMN-bd"/>
</dbReference>
<dbReference type="STRING" id="475255.SAMN04488101_101754"/>
<protein>
    <recommendedName>
        <fullName evidence="3">Pyridoxamine 5'-phosphate oxidase</fullName>
    </recommendedName>
</protein>
<sequence>MLGNLGKKQIIDLLQRQVIGRLGCHANDETYIVPINYVYRNDSIYAHSGSGKKIEMMRINPKVCLQVDEIADTFRWRSVILWGVFEELNGEERQQAMQAIIHRIMPLTNKPSEESSHGIDVDLHNNLIVYRIRITEVTGRFESHED</sequence>
<name>A0A1W2AMF4_9SPHI</name>
<dbReference type="PANTHER" id="PTHR34071:SF2">
    <property type="entry name" value="FLAVIN-NUCLEOTIDE-BINDING PROTEIN"/>
    <property type="match status" value="1"/>
</dbReference>
<gene>
    <name evidence="1" type="ORF">SAMN04488101_101754</name>
</gene>
<proteinExistence type="predicted"/>
<dbReference type="SUPFAM" id="SSF50475">
    <property type="entry name" value="FMN-binding split barrel"/>
    <property type="match status" value="1"/>
</dbReference>
<dbReference type="OrthoDB" id="9794935at2"/>
<evidence type="ECO:0008006" key="3">
    <source>
        <dbReference type="Google" id="ProtNLM"/>
    </source>
</evidence>
<keyword evidence="2" id="KW-1185">Reference proteome</keyword>
<dbReference type="Pfam" id="PF12900">
    <property type="entry name" value="Pyridox_ox_2"/>
    <property type="match status" value="1"/>
</dbReference>
<dbReference type="EMBL" id="FWYB01000001">
    <property type="protein sequence ID" value="SMC61866.1"/>
    <property type="molecule type" value="Genomic_DNA"/>
</dbReference>
<dbReference type="PANTHER" id="PTHR34071">
    <property type="entry name" value="5-NITROIMIDAZOLE ANTIBIOTICS RESISTANCE PROTEIN, NIMA-FAMILY-RELATED PROTEIN-RELATED"/>
    <property type="match status" value="1"/>
</dbReference>
<dbReference type="AlphaFoldDB" id="A0A1W2AMF4"/>
<reference evidence="1 2" key="1">
    <citation type="submission" date="2017-04" db="EMBL/GenBank/DDBJ databases">
        <authorList>
            <person name="Afonso C.L."/>
            <person name="Miller P.J."/>
            <person name="Scott M.A."/>
            <person name="Spackman E."/>
            <person name="Goraichik I."/>
            <person name="Dimitrov K.M."/>
            <person name="Suarez D.L."/>
            <person name="Swayne D.E."/>
        </authorList>
    </citation>
    <scope>NUCLEOTIDE SEQUENCE [LARGE SCALE GENOMIC DNA]</scope>
    <source>
        <strain evidence="1 2">DSM 19625</strain>
    </source>
</reference>
<dbReference type="RefSeq" id="WP_084287301.1">
    <property type="nucleotide sequence ID" value="NZ_FWYB01000001.1"/>
</dbReference>
<dbReference type="InterPro" id="IPR024747">
    <property type="entry name" value="Pyridox_Oxase-rel"/>
</dbReference>
<dbReference type="Proteomes" id="UP000192678">
    <property type="component" value="Unassembled WGS sequence"/>
</dbReference>